<name>A0A5P1FEP9_ASPOF</name>
<accession>A0A5P1FEP9</accession>
<dbReference type="AlphaFoldDB" id="A0A5P1FEP9"/>
<dbReference type="Gramene" id="ONK76213">
    <property type="protein sequence ID" value="ONK76213"/>
    <property type="gene ID" value="A4U43_C03F25190"/>
</dbReference>
<gene>
    <name evidence="1" type="ORF">A4U43_C03F25190</name>
</gene>
<organism evidence="1 2">
    <name type="scientific">Asparagus officinalis</name>
    <name type="common">Garden asparagus</name>
    <dbReference type="NCBI Taxonomy" id="4686"/>
    <lineage>
        <taxon>Eukaryota</taxon>
        <taxon>Viridiplantae</taxon>
        <taxon>Streptophyta</taxon>
        <taxon>Embryophyta</taxon>
        <taxon>Tracheophyta</taxon>
        <taxon>Spermatophyta</taxon>
        <taxon>Magnoliopsida</taxon>
        <taxon>Liliopsida</taxon>
        <taxon>Asparagales</taxon>
        <taxon>Asparagaceae</taxon>
        <taxon>Asparagoideae</taxon>
        <taxon>Asparagus</taxon>
    </lineage>
</organism>
<reference evidence="2" key="1">
    <citation type="journal article" date="2017" name="Nat. Commun.">
        <title>The asparagus genome sheds light on the origin and evolution of a young Y chromosome.</title>
        <authorList>
            <person name="Harkess A."/>
            <person name="Zhou J."/>
            <person name="Xu C."/>
            <person name="Bowers J.E."/>
            <person name="Van der Hulst R."/>
            <person name="Ayyampalayam S."/>
            <person name="Mercati F."/>
            <person name="Riccardi P."/>
            <person name="McKain M.R."/>
            <person name="Kakrana A."/>
            <person name="Tang H."/>
            <person name="Ray J."/>
            <person name="Groenendijk J."/>
            <person name="Arikit S."/>
            <person name="Mathioni S.M."/>
            <person name="Nakano M."/>
            <person name="Shan H."/>
            <person name="Telgmann-Rauber A."/>
            <person name="Kanno A."/>
            <person name="Yue Z."/>
            <person name="Chen H."/>
            <person name="Li W."/>
            <person name="Chen Y."/>
            <person name="Xu X."/>
            <person name="Zhang Y."/>
            <person name="Luo S."/>
            <person name="Chen H."/>
            <person name="Gao J."/>
            <person name="Mao Z."/>
            <person name="Pires J.C."/>
            <person name="Luo M."/>
            <person name="Kudrna D."/>
            <person name="Wing R.A."/>
            <person name="Meyers B.C."/>
            <person name="Yi K."/>
            <person name="Kong H."/>
            <person name="Lavrijsen P."/>
            <person name="Sunseri F."/>
            <person name="Falavigna A."/>
            <person name="Ye Y."/>
            <person name="Leebens-Mack J.H."/>
            <person name="Chen G."/>
        </authorList>
    </citation>
    <scope>NUCLEOTIDE SEQUENCE [LARGE SCALE GENOMIC DNA]</scope>
    <source>
        <strain evidence="2">cv. DH0086</strain>
    </source>
</reference>
<proteinExistence type="predicted"/>
<dbReference type="Proteomes" id="UP000243459">
    <property type="component" value="Chromosome 3"/>
</dbReference>
<protein>
    <submittedName>
        <fullName evidence="1">Uncharacterized protein</fullName>
    </submittedName>
</protein>
<sequence length="122" mass="13630">ITYAGITRGQLSLGRYANIFSTPWCSLGLPKMRTRLRIMSGLCLTSQVLRLIEAQWNRSIPGAIDLGLQITALITYFSPRMHYHALVCPSCLEMSLCHLGPSRPTNGGWLPFSVLYPVCYLI</sequence>
<evidence type="ECO:0000313" key="1">
    <source>
        <dbReference type="EMBL" id="ONK76213.1"/>
    </source>
</evidence>
<feature type="non-terminal residue" evidence="1">
    <location>
        <position position="1"/>
    </location>
</feature>
<evidence type="ECO:0000313" key="2">
    <source>
        <dbReference type="Proteomes" id="UP000243459"/>
    </source>
</evidence>
<dbReference type="EMBL" id="CM007383">
    <property type="protein sequence ID" value="ONK76213.1"/>
    <property type="molecule type" value="Genomic_DNA"/>
</dbReference>
<keyword evidence="2" id="KW-1185">Reference proteome</keyword>